<name>A0A0C1E1G3_ASPUT</name>
<dbReference type="InterPro" id="IPR032805">
    <property type="entry name" value="Wax_synthase_dom"/>
</dbReference>
<evidence type="ECO:0000313" key="9">
    <source>
        <dbReference type="EMBL" id="KIA75392.1"/>
    </source>
</evidence>
<feature type="transmembrane region" description="Helical" evidence="5">
    <location>
        <begin position="774"/>
        <end position="793"/>
    </location>
</feature>
<dbReference type="InterPro" id="IPR045851">
    <property type="entry name" value="AMP-bd_C_sf"/>
</dbReference>
<evidence type="ECO:0000256" key="5">
    <source>
        <dbReference type="SAM" id="Phobius"/>
    </source>
</evidence>
<dbReference type="PANTHER" id="PTHR43201">
    <property type="entry name" value="ACYL-COA SYNTHETASE"/>
    <property type="match status" value="1"/>
</dbReference>
<feature type="transmembrane region" description="Helical" evidence="5">
    <location>
        <begin position="616"/>
        <end position="636"/>
    </location>
</feature>
<dbReference type="InterPro" id="IPR020845">
    <property type="entry name" value="AMP-binding_CS"/>
</dbReference>
<dbReference type="Pfam" id="PF13813">
    <property type="entry name" value="MBOAT_2"/>
    <property type="match status" value="1"/>
</dbReference>
<evidence type="ECO:0000259" key="6">
    <source>
        <dbReference type="Pfam" id="PF00501"/>
    </source>
</evidence>
<dbReference type="GO" id="GO:0031956">
    <property type="term" value="F:medium-chain fatty acid-CoA ligase activity"/>
    <property type="evidence" value="ECO:0007669"/>
    <property type="project" value="TreeGrafter"/>
</dbReference>
<feature type="domain" description="AMP-binding enzyme C-terminal" evidence="7">
    <location>
        <begin position="479"/>
        <end position="580"/>
    </location>
</feature>
<evidence type="ECO:0000313" key="10">
    <source>
        <dbReference type="Proteomes" id="UP000053475"/>
    </source>
</evidence>
<dbReference type="PANTHER" id="PTHR43201:SF30">
    <property type="entry name" value="AMP-DEPENDENT SYNTHETASE_LIGASE DOMAIN-CONTAINING PROTEIN"/>
    <property type="match status" value="1"/>
</dbReference>
<sequence>MTVTAPLLAESWGPTTVPLLQQTVGGHYANLVQRFPDRSAIITKSRRISYRDLGVLSDALAQGFLALGLQRSDRVAVSLGNCIEYGVILYACLKIGAIVVPLNPAYTLTQLTSALDHISASVLVLSTEITLPYRKAQPTTTLVDQLSEHISSSSSSSSSSRLQNLILIENSEGRVNIPLVGPTVDYELLLEQHLGTKLPQQSDLDPGDVATIQFTSGTTSKPKAVCLTHRNILNNAFFVGQGMGLTEKDVICCPPPLYHCFGLVLGLLASMTHGASLLFPSESFNAEATLAAIVHHGATALYGVPTMFLAQLDLISRGLFAPSDFATLRTGVIGGSPIPPALRLQLHEKMNLSGLTNCYGLTESSPIVIQTEMNDTLDTKLSSVGRVLPHSAIRIAARDNPAQTLYRGEKGEIQISGYAVMQGYWGSEDETSKVLVRVGDITWLRSGDEGLMASDGTVQITGRIKDIIIRGGENIYPAEIEDCLLKHDQVSCVSVVGLPDARYGETIAAFIQPREGVDVAIGQQDKDFSADLRTTNSRSISASTLTADQIRNWVRDTLAKSLVPRHVFWLSGMPLTTSGKIEKFRLREMGESYLSTHIVLVTLILYSTPKQSIWRLAALPVVAFLTLQTCGALDFFNDNQLVNPMTAGYIIVFAIHHAQLLFVDPIDDADIRRDISARTTRPQNEISLPERLRAILYLMSTPRGVDTPYEIKGLKYPSGQTSSSRWRFLSWNLVVILFQYFMIDLVTHQPPPPEDVERMFGAGKEYLLFRPGDLAPPTLAEVGAHLAVAAMAWGPMGACFISIFYRIVAVISVALGFSGPHQWPSLFGSVVDAYTIRRFWGRYWHQLLRQPFQSITKFICRDILRLPYPSGTARYGNVILVFSCSALMHACIDAKGGIGFDLTGAWACFLLQPVGIIMEDIAQSLYGKMFGELPRGPATPLWVRLIGYIWVWSFLALVAPLYNFPLMRYQDPARNGAPFSVLRLLRSHLESGAI</sequence>
<keyword evidence="2 5" id="KW-0812">Transmembrane</keyword>
<proteinExistence type="predicted"/>
<feature type="transmembrane region" description="Helical" evidence="5">
    <location>
        <begin position="642"/>
        <end position="663"/>
    </location>
</feature>
<dbReference type="Gene3D" id="3.30.300.30">
    <property type="match status" value="1"/>
</dbReference>
<dbReference type="GO" id="GO:0016020">
    <property type="term" value="C:membrane"/>
    <property type="evidence" value="ECO:0007669"/>
    <property type="project" value="UniProtKB-SubCell"/>
</dbReference>
<dbReference type="Gene3D" id="3.40.50.12780">
    <property type="entry name" value="N-terminal domain of ligase-like"/>
    <property type="match status" value="1"/>
</dbReference>
<dbReference type="InterPro" id="IPR025110">
    <property type="entry name" value="AMP-bd_C"/>
</dbReference>
<reference evidence="9 10" key="1">
    <citation type="submission" date="2014-11" db="EMBL/GenBank/DDBJ databases">
        <title>Genomics derived discovery of secondary metabolites biosynthetic gene clusters in Aspergillus ustus.</title>
        <authorList>
            <person name="Pi B."/>
            <person name="Dai F."/>
            <person name="Song X."/>
            <person name="Zhu C."/>
            <person name="Li H."/>
            <person name="Yu D."/>
        </authorList>
    </citation>
    <scope>NUCLEOTIDE SEQUENCE [LARGE SCALE GENOMIC DNA]</scope>
    <source>
        <strain evidence="9 10">3.3904</strain>
    </source>
</reference>
<keyword evidence="10" id="KW-1185">Reference proteome</keyword>
<dbReference type="GO" id="GO:0006631">
    <property type="term" value="P:fatty acid metabolic process"/>
    <property type="evidence" value="ECO:0007669"/>
    <property type="project" value="TreeGrafter"/>
</dbReference>
<comment type="caution">
    <text evidence="9">The sequence shown here is derived from an EMBL/GenBank/DDBJ whole genome shotgun (WGS) entry which is preliminary data.</text>
</comment>
<organism evidence="9 10">
    <name type="scientific">Aspergillus ustus</name>
    <dbReference type="NCBI Taxonomy" id="40382"/>
    <lineage>
        <taxon>Eukaryota</taxon>
        <taxon>Fungi</taxon>
        <taxon>Dikarya</taxon>
        <taxon>Ascomycota</taxon>
        <taxon>Pezizomycotina</taxon>
        <taxon>Eurotiomycetes</taxon>
        <taxon>Eurotiomycetidae</taxon>
        <taxon>Eurotiales</taxon>
        <taxon>Aspergillaceae</taxon>
        <taxon>Aspergillus</taxon>
        <taxon>Aspergillus subgen. Nidulantes</taxon>
    </lineage>
</organism>
<evidence type="ECO:0000256" key="4">
    <source>
        <dbReference type="ARBA" id="ARBA00023136"/>
    </source>
</evidence>
<dbReference type="AlphaFoldDB" id="A0A0C1E1G3"/>
<evidence type="ECO:0008006" key="11">
    <source>
        <dbReference type="Google" id="ProtNLM"/>
    </source>
</evidence>
<feature type="transmembrane region" description="Helical" evidence="5">
    <location>
        <begin position="726"/>
        <end position="743"/>
    </location>
</feature>
<keyword evidence="3 5" id="KW-1133">Transmembrane helix</keyword>
<evidence type="ECO:0000256" key="2">
    <source>
        <dbReference type="ARBA" id="ARBA00022692"/>
    </source>
</evidence>
<evidence type="ECO:0000259" key="8">
    <source>
        <dbReference type="Pfam" id="PF13813"/>
    </source>
</evidence>
<accession>A0A0C1E1G3</accession>
<feature type="domain" description="Wax synthase" evidence="8">
    <location>
        <begin position="823"/>
        <end position="910"/>
    </location>
</feature>
<protein>
    <recommendedName>
        <fullName evidence="11">AMP-dependent synthetase/ligase domain-containing protein</fullName>
    </recommendedName>
</protein>
<dbReference type="InterPro" id="IPR042099">
    <property type="entry name" value="ANL_N_sf"/>
</dbReference>
<dbReference type="PROSITE" id="PS00455">
    <property type="entry name" value="AMP_BINDING"/>
    <property type="match status" value="1"/>
</dbReference>
<dbReference type="Pfam" id="PF00501">
    <property type="entry name" value="AMP-binding"/>
    <property type="match status" value="1"/>
</dbReference>
<feature type="transmembrane region" description="Helical" evidence="5">
    <location>
        <begin position="592"/>
        <end position="609"/>
    </location>
</feature>
<feature type="transmembrane region" description="Helical" evidence="5">
    <location>
        <begin position="945"/>
        <end position="964"/>
    </location>
</feature>
<dbReference type="SUPFAM" id="SSF56801">
    <property type="entry name" value="Acetyl-CoA synthetase-like"/>
    <property type="match status" value="1"/>
</dbReference>
<comment type="subcellular location">
    <subcellularLocation>
        <location evidence="1">Membrane</location>
        <topology evidence="1">Multi-pass membrane protein</topology>
    </subcellularLocation>
</comment>
<dbReference type="Pfam" id="PF13193">
    <property type="entry name" value="AMP-binding_C"/>
    <property type="match status" value="1"/>
</dbReference>
<gene>
    <name evidence="9" type="ORF">HK57_00111</name>
</gene>
<feature type="transmembrane region" description="Helical" evidence="5">
    <location>
        <begin position="904"/>
        <end position="925"/>
    </location>
</feature>
<feature type="domain" description="AMP-dependent synthetase/ligase" evidence="6">
    <location>
        <begin position="32"/>
        <end position="425"/>
    </location>
</feature>
<evidence type="ECO:0000256" key="1">
    <source>
        <dbReference type="ARBA" id="ARBA00004141"/>
    </source>
</evidence>
<evidence type="ECO:0000259" key="7">
    <source>
        <dbReference type="Pfam" id="PF13193"/>
    </source>
</evidence>
<keyword evidence="4 5" id="KW-0472">Membrane</keyword>
<dbReference type="InterPro" id="IPR000873">
    <property type="entry name" value="AMP-dep_synth/lig_dom"/>
</dbReference>
<dbReference type="EMBL" id="JOMC01000195">
    <property type="protein sequence ID" value="KIA75392.1"/>
    <property type="molecule type" value="Genomic_DNA"/>
</dbReference>
<dbReference type="Proteomes" id="UP000053475">
    <property type="component" value="Unassembled WGS sequence"/>
</dbReference>
<evidence type="ECO:0000256" key="3">
    <source>
        <dbReference type="ARBA" id="ARBA00022989"/>
    </source>
</evidence>